<dbReference type="HOGENOM" id="CLU_010595_5_1_1"/>
<reference evidence="2 3" key="1">
    <citation type="submission" date="2014-04" db="EMBL/GenBank/DDBJ databases">
        <authorList>
            <consortium name="DOE Joint Genome Institute"/>
            <person name="Kuo A."/>
            <person name="Girlanda M."/>
            <person name="Perotto S."/>
            <person name="Kohler A."/>
            <person name="Nagy L.G."/>
            <person name="Floudas D."/>
            <person name="Copeland A."/>
            <person name="Barry K.W."/>
            <person name="Cichocki N."/>
            <person name="Veneault-Fourrey C."/>
            <person name="LaButti K."/>
            <person name="Lindquist E.A."/>
            <person name="Lipzen A."/>
            <person name="Lundell T."/>
            <person name="Morin E."/>
            <person name="Murat C."/>
            <person name="Sun H."/>
            <person name="Tunlid A."/>
            <person name="Henrissat B."/>
            <person name="Grigoriev I.V."/>
            <person name="Hibbett D.S."/>
            <person name="Martin F."/>
            <person name="Nordberg H.P."/>
            <person name="Cantor M.N."/>
            <person name="Hua S.X."/>
        </authorList>
    </citation>
    <scope>NUCLEOTIDE SEQUENCE [LARGE SCALE GENOMIC DNA]</scope>
    <source>
        <strain evidence="2 3">MUT 4182</strain>
    </source>
</reference>
<dbReference type="STRING" id="1051891.A0A0C3LGI7"/>
<dbReference type="SUPFAM" id="SSF53335">
    <property type="entry name" value="S-adenosyl-L-methionine-dependent methyltransferases"/>
    <property type="match status" value="1"/>
</dbReference>
<name>A0A0C3LGI7_9AGAM</name>
<feature type="region of interest" description="Disordered" evidence="1">
    <location>
        <begin position="1"/>
        <end position="21"/>
    </location>
</feature>
<evidence type="ECO:0000313" key="2">
    <source>
        <dbReference type="EMBL" id="KIO33078.1"/>
    </source>
</evidence>
<gene>
    <name evidence="2" type="ORF">M407DRAFT_17950</name>
</gene>
<dbReference type="InterPro" id="IPR029063">
    <property type="entry name" value="SAM-dependent_MTases_sf"/>
</dbReference>
<organism evidence="2 3">
    <name type="scientific">Tulasnella calospora MUT 4182</name>
    <dbReference type="NCBI Taxonomy" id="1051891"/>
    <lineage>
        <taxon>Eukaryota</taxon>
        <taxon>Fungi</taxon>
        <taxon>Dikarya</taxon>
        <taxon>Basidiomycota</taxon>
        <taxon>Agaricomycotina</taxon>
        <taxon>Agaricomycetes</taxon>
        <taxon>Cantharellales</taxon>
        <taxon>Tulasnellaceae</taxon>
        <taxon>Tulasnella</taxon>
    </lineage>
</organism>
<dbReference type="Pfam" id="PF13489">
    <property type="entry name" value="Methyltransf_23"/>
    <property type="match status" value="1"/>
</dbReference>
<dbReference type="Gene3D" id="3.40.50.150">
    <property type="entry name" value="Vaccinia Virus protein VP39"/>
    <property type="match status" value="1"/>
</dbReference>
<dbReference type="OrthoDB" id="9984419at2759"/>
<accession>A0A0C3LGI7</accession>
<evidence type="ECO:0000256" key="1">
    <source>
        <dbReference type="SAM" id="MobiDB-lite"/>
    </source>
</evidence>
<dbReference type="EMBL" id="KN822950">
    <property type="protein sequence ID" value="KIO33078.1"/>
    <property type="molecule type" value="Genomic_DNA"/>
</dbReference>
<dbReference type="CDD" id="cd02440">
    <property type="entry name" value="AdoMet_MTases"/>
    <property type="match status" value="1"/>
</dbReference>
<keyword evidence="3" id="KW-1185">Reference proteome</keyword>
<evidence type="ECO:0008006" key="4">
    <source>
        <dbReference type="Google" id="ProtNLM"/>
    </source>
</evidence>
<reference evidence="3" key="2">
    <citation type="submission" date="2015-01" db="EMBL/GenBank/DDBJ databases">
        <title>Evolutionary Origins and Diversification of the Mycorrhizal Mutualists.</title>
        <authorList>
            <consortium name="DOE Joint Genome Institute"/>
            <consortium name="Mycorrhizal Genomics Consortium"/>
            <person name="Kohler A."/>
            <person name="Kuo A."/>
            <person name="Nagy L.G."/>
            <person name="Floudas D."/>
            <person name="Copeland A."/>
            <person name="Barry K.W."/>
            <person name="Cichocki N."/>
            <person name="Veneault-Fourrey C."/>
            <person name="LaButti K."/>
            <person name="Lindquist E.A."/>
            <person name="Lipzen A."/>
            <person name="Lundell T."/>
            <person name="Morin E."/>
            <person name="Murat C."/>
            <person name="Riley R."/>
            <person name="Ohm R."/>
            <person name="Sun H."/>
            <person name="Tunlid A."/>
            <person name="Henrissat B."/>
            <person name="Grigoriev I.V."/>
            <person name="Hibbett D.S."/>
            <person name="Martin F."/>
        </authorList>
    </citation>
    <scope>NUCLEOTIDE SEQUENCE [LARGE SCALE GENOMIC DNA]</scope>
    <source>
        <strain evidence="3">MUT 4182</strain>
    </source>
</reference>
<sequence length="339" mass="37963">MSYRPISPPVTPTRTPSPGATDYSFTTIHSSEADAYFREEGGRRFPAGSDHPVTLPMDTSEKNRLNDLHLTLKTLLGGRNWFGPLDRVLIPSNPSDRRRRRVLDVYSTPGIWIQEMSVEFPTGVKFVGVDVAPSVLYRPADNISFEIYNFPRQGFSCEDQAYDAVHARGITMQIRDIPRLLEEVKRVLRPGGIFMFGEIELACYDTNGRSSAPETTPGIGALYAAFRRAVEAQRIDLDAVKAIDSWIENVGGFSKPVHETHLFPLGGQWLSPSQATLKDVGRGMHTNFLKLGESMKPVLMRSGMTQAQVDAIVDAQQRDLHNPSVRVLHKYHTVWAIRE</sequence>
<feature type="compositionally biased region" description="Pro residues" evidence="1">
    <location>
        <begin position="1"/>
        <end position="11"/>
    </location>
</feature>
<dbReference type="AlphaFoldDB" id="A0A0C3LGI7"/>
<proteinExistence type="predicted"/>
<dbReference type="Proteomes" id="UP000054248">
    <property type="component" value="Unassembled WGS sequence"/>
</dbReference>
<protein>
    <recommendedName>
        <fullName evidence="4">Methyltransferase domain-containing protein</fullName>
    </recommendedName>
</protein>
<evidence type="ECO:0000313" key="3">
    <source>
        <dbReference type="Proteomes" id="UP000054248"/>
    </source>
</evidence>